<dbReference type="PROSITE" id="PS50035">
    <property type="entry name" value="PLD"/>
    <property type="match status" value="2"/>
</dbReference>
<evidence type="ECO:0000313" key="15">
    <source>
        <dbReference type="Proteomes" id="UP000027822"/>
    </source>
</evidence>
<keyword evidence="15" id="KW-1185">Reference proteome</keyword>
<evidence type="ECO:0000256" key="3">
    <source>
        <dbReference type="ARBA" id="ARBA00022516"/>
    </source>
</evidence>
<evidence type="ECO:0000259" key="13">
    <source>
        <dbReference type="PROSITE" id="PS50035"/>
    </source>
</evidence>
<feature type="domain" description="PLD phosphodiesterase" evidence="13">
    <location>
        <begin position="121"/>
        <end position="148"/>
    </location>
</feature>
<keyword evidence="4" id="KW-0808">Transferase</keyword>
<dbReference type="SMART" id="SM00155">
    <property type="entry name" value="PLDc"/>
    <property type="match status" value="2"/>
</dbReference>
<evidence type="ECO:0000256" key="9">
    <source>
        <dbReference type="ARBA" id="ARBA00023136"/>
    </source>
</evidence>
<dbReference type="eggNOG" id="COG1502">
    <property type="taxonomic scope" value="Bacteria"/>
</dbReference>
<dbReference type="AlphaFoldDB" id="A0A073K0H7"/>
<dbReference type="PANTHER" id="PTHR21248">
    <property type="entry name" value="CARDIOLIPIN SYNTHASE"/>
    <property type="match status" value="1"/>
</dbReference>
<keyword evidence="11" id="KW-1208">Phospholipid metabolism</keyword>
<keyword evidence="3" id="KW-0444">Lipid biosynthesis</keyword>
<keyword evidence="9" id="KW-0472">Membrane</keyword>
<evidence type="ECO:0000256" key="12">
    <source>
        <dbReference type="NCBIfam" id="TIGR04265"/>
    </source>
</evidence>
<keyword evidence="5" id="KW-0812">Transmembrane</keyword>
<evidence type="ECO:0000256" key="11">
    <source>
        <dbReference type="ARBA" id="ARBA00023264"/>
    </source>
</evidence>
<dbReference type="GO" id="GO:0008808">
    <property type="term" value="F:cardiolipin synthase activity"/>
    <property type="evidence" value="ECO:0007669"/>
    <property type="project" value="UniProtKB-UniRule"/>
</dbReference>
<dbReference type="InterPro" id="IPR022924">
    <property type="entry name" value="Cardiolipin_synthase"/>
</dbReference>
<evidence type="ECO:0000256" key="8">
    <source>
        <dbReference type="ARBA" id="ARBA00023098"/>
    </source>
</evidence>
<dbReference type="Pfam" id="PF13091">
    <property type="entry name" value="PLDc_2"/>
    <property type="match status" value="2"/>
</dbReference>
<organism evidence="14 15">
    <name type="scientific">Bacillus manliponensis</name>
    <dbReference type="NCBI Taxonomy" id="574376"/>
    <lineage>
        <taxon>Bacteria</taxon>
        <taxon>Bacillati</taxon>
        <taxon>Bacillota</taxon>
        <taxon>Bacilli</taxon>
        <taxon>Bacillales</taxon>
        <taxon>Bacillaceae</taxon>
        <taxon>Bacillus</taxon>
        <taxon>Bacillus cereus group</taxon>
    </lineage>
</organism>
<keyword evidence="6" id="KW-0677">Repeat</keyword>
<dbReference type="STRING" id="574376.BAMA_19720"/>
<dbReference type="NCBIfam" id="TIGR04265">
    <property type="entry name" value="bac_cardiolipin"/>
    <property type="match status" value="1"/>
</dbReference>
<evidence type="ECO:0000256" key="5">
    <source>
        <dbReference type="ARBA" id="ARBA00022692"/>
    </source>
</evidence>
<evidence type="ECO:0000256" key="6">
    <source>
        <dbReference type="ARBA" id="ARBA00022737"/>
    </source>
</evidence>
<dbReference type="Gene3D" id="3.30.870.10">
    <property type="entry name" value="Endonuclease Chain A"/>
    <property type="match status" value="2"/>
</dbReference>
<evidence type="ECO:0000256" key="10">
    <source>
        <dbReference type="ARBA" id="ARBA00023209"/>
    </source>
</evidence>
<comment type="subcellular location">
    <subcellularLocation>
        <location evidence="1">Cell membrane</location>
    </subcellularLocation>
</comment>
<dbReference type="GO" id="GO:0032049">
    <property type="term" value="P:cardiolipin biosynthetic process"/>
    <property type="evidence" value="ECO:0007669"/>
    <property type="project" value="UniProtKB-UniRule"/>
</dbReference>
<name>A0A073K0H7_9BACI</name>
<evidence type="ECO:0000256" key="7">
    <source>
        <dbReference type="ARBA" id="ARBA00022989"/>
    </source>
</evidence>
<dbReference type="SUPFAM" id="SSF56024">
    <property type="entry name" value="Phospholipase D/nuclease"/>
    <property type="match status" value="2"/>
</dbReference>
<dbReference type="PIRSF" id="PIRSF000850">
    <property type="entry name" value="Phospholipase_D_PSS"/>
    <property type="match status" value="1"/>
</dbReference>
<keyword evidence="10" id="KW-0594">Phospholipid biosynthesis</keyword>
<dbReference type="Proteomes" id="UP000027822">
    <property type="component" value="Unassembled WGS sequence"/>
</dbReference>
<keyword evidence="7" id="KW-1133">Transmembrane helix</keyword>
<gene>
    <name evidence="14" type="ORF">BAMA_19720</name>
</gene>
<sequence>MKLDVEVERMQVREYTISQVRYGNFQLYVDGHELYEQLFHDIRQAKQFVYIHFYIVRKDEISRQFLQLLQEKALEGVTVKLSIDRLGGYKVKKKFIQELKKHGVQFTFSNTPQLKNFFKTLHHRNHRRIAVIDGKLCYIGGFNIGKEYLGKDSHLGVWRDYQMRIEGDGAEDMEEQFVKDWYADTNEKLSLHHIFVEKGASAYRYIFTDGVGLWEQYDQLFAQAKQSIVIATPYFIPSKEMMNRIQFAVQKGIQVKILIPKKSDVLLFKQAAYPYLQQLLEFGAEIYRYEGGFFHGKVMLIDNDIVITGTTNFDNRSFYLNAESNCFIYDKQVVRDVQEKLQEDFEKAIKLSAQDFVNISKWDWVIARIANVISFYL</sequence>
<dbReference type="GO" id="GO:0005886">
    <property type="term" value="C:plasma membrane"/>
    <property type="evidence" value="ECO:0007669"/>
    <property type="project" value="UniProtKB-SubCell"/>
</dbReference>
<protein>
    <recommendedName>
        <fullName evidence="12">Cardiolipin synthase</fullName>
        <ecNumber evidence="12">2.7.8.-</ecNumber>
    </recommendedName>
</protein>
<evidence type="ECO:0000256" key="1">
    <source>
        <dbReference type="ARBA" id="ARBA00004236"/>
    </source>
</evidence>
<keyword evidence="8" id="KW-0443">Lipid metabolism</keyword>
<proteinExistence type="predicted"/>
<reference evidence="14 15" key="1">
    <citation type="submission" date="2014-06" db="EMBL/GenBank/DDBJ databases">
        <title>Draft genome sequence of Bacillus manliponensis JCM 15802 (MCCC 1A00708).</title>
        <authorList>
            <person name="Lai Q."/>
            <person name="Liu Y."/>
            <person name="Shao Z."/>
        </authorList>
    </citation>
    <scope>NUCLEOTIDE SEQUENCE [LARGE SCALE GENOMIC DNA]</scope>
    <source>
        <strain evidence="14 15">JCM 15802</strain>
    </source>
</reference>
<accession>A0A073K0H7</accession>
<dbReference type="EMBL" id="JOTN01000005">
    <property type="protein sequence ID" value="KEK19990.1"/>
    <property type="molecule type" value="Genomic_DNA"/>
</dbReference>
<evidence type="ECO:0000256" key="2">
    <source>
        <dbReference type="ARBA" id="ARBA00022475"/>
    </source>
</evidence>
<keyword evidence="2" id="KW-1003">Cell membrane</keyword>
<evidence type="ECO:0000313" key="14">
    <source>
        <dbReference type="EMBL" id="KEK19990.1"/>
    </source>
</evidence>
<comment type="caution">
    <text evidence="14">The sequence shown here is derived from an EMBL/GenBank/DDBJ whole genome shotgun (WGS) entry which is preliminary data.</text>
</comment>
<dbReference type="InterPro" id="IPR001736">
    <property type="entry name" value="PLipase_D/transphosphatidylase"/>
</dbReference>
<evidence type="ECO:0000256" key="4">
    <source>
        <dbReference type="ARBA" id="ARBA00022679"/>
    </source>
</evidence>
<dbReference type="CDD" id="cd09112">
    <property type="entry name" value="PLDc_CLS_2"/>
    <property type="match status" value="1"/>
</dbReference>
<dbReference type="FunFam" id="3.30.870.10:FF:000014">
    <property type="entry name" value="Cardiolipin synthase"/>
    <property type="match status" value="1"/>
</dbReference>
<dbReference type="EC" id="2.7.8.-" evidence="12"/>
<dbReference type="PANTHER" id="PTHR21248:SF7">
    <property type="entry name" value="MINOR CARDIOLIPIN SYNTHASE CLSB"/>
    <property type="match status" value="1"/>
</dbReference>
<dbReference type="InterPro" id="IPR025202">
    <property type="entry name" value="PLD-like_dom"/>
</dbReference>
<dbReference type="CDD" id="cd09110">
    <property type="entry name" value="PLDc_CLS_1"/>
    <property type="match status" value="1"/>
</dbReference>
<feature type="domain" description="PLD phosphodiesterase" evidence="13">
    <location>
        <begin position="290"/>
        <end position="317"/>
    </location>
</feature>